<evidence type="ECO:0000313" key="2">
    <source>
        <dbReference type="Proteomes" id="UP000185809"/>
    </source>
</evidence>
<evidence type="ECO:0000313" key="1">
    <source>
        <dbReference type="EMBL" id="OGI88070.1"/>
    </source>
</evidence>
<protein>
    <submittedName>
        <fullName evidence="1">Uncharacterized protein</fullName>
    </submittedName>
</protein>
<organism evidence="1 2">
    <name type="scientific">Candidatus Nomurabacteria bacterium RIFCSPLOWO2_01_FULL_33_24</name>
    <dbReference type="NCBI Taxonomy" id="1801765"/>
    <lineage>
        <taxon>Bacteria</taxon>
        <taxon>Candidatus Nomuraibacteriota</taxon>
    </lineage>
</organism>
<name>A0A1F6X1S4_9BACT</name>
<sequence>MKEDFEKGLNMFHKIAKGSAQNTTPREKAEINLEKDDQITEMADFLLSKKESQEEIYEIQKKKEKIVRKFKLALKSLDDNKIEKLKQKEEEIMVDFKGGKLITEEKEITLGELVTDGDWGIKYYLGETIPRIVKKEFLLAKAKREILLLLNDQIIINELSSPTDELKKKAYRGIESREENNLQPGIIAERMVKNLIKKETIDKDIDFRIIEADVYQDVEEKIDFIIKRKNKNRGVGVQASNVFGIQFTINTNEKVLERKKRQIRYAKYQARQEGIGDIILVNIPINDVMKVYNEWQEKKSSGGPDKLWKIETKKKIFKNVLKGILSEEEINQLI</sequence>
<dbReference type="AlphaFoldDB" id="A0A1F6X1S4"/>
<proteinExistence type="predicted"/>
<dbReference type="Proteomes" id="UP000185809">
    <property type="component" value="Unassembled WGS sequence"/>
</dbReference>
<comment type="caution">
    <text evidence="1">The sequence shown here is derived from an EMBL/GenBank/DDBJ whole genome shotgun (WGS) entry which is preliminary data.</text>
</comment>
<gene>
    <name evidence="1" type="ORF">A2995_01850</name>
</gene>
<accession>A0A1F6X1S4</accession>
<reference evidence="1 2" key="1">
    <citation type="journal article" date="2016" name="Nat. Commun.">
        <title>Thousands of microbial genomes shed light on interconnected biogeochemical processes in an aquifer system.</title>
        <authorList>
            <person name="Anantharaman K."/>
            <person name="Brown C.T."/>
            <person name="Hug L.A."/>
            <person name="Sharon I."/>
            <person name="Castelle C.J."/>
            <person name="Probst A.J."/>
            <person name="Thomas B.C."/>
            <person name="Singh A."/>
            <person name="Wilkins M.J."/>
            <person name="Karaoz U."/>
            <person name="Brodie E.L."/>
            <person name="Williams K.H."/>
            <person name="Hubbard S.S."/>
            <person name="Banfield J.F."/>
        </authorList>
    </citation>
    <scope>NUCLEOTIDE SEQUENCE [LARGE SCALE GENOMIC DNA]</scope>
</reference>
<dbReference type="EMBL" id="MFUP01000006">
    <property type="protein sequence ID" value="OGI88070.1"/>
    <property type="molecule type" value="Genomic_DNA"/>
</dbReference>